<sequence length="54" mass="5570">MSMKNLAGASHGAPYDPGPSGSQEFPNVSPPLHWANHSDLSFRGGLTTHGAPGQ</sequence>
<dbReference type="EMBL" id="CATNWA010014305">
    <property type="protein sequence ID" value="CAI9570244.1"/>
    <property type="molecule type" value="Genomic_DNA"/>
</dbReference>
<accession>A0ABN9DE83</accession>
<keyword evidence="3" id="KW-1185">Reference proteome</keyword>
<feature type="region of interest" description="Disordered" evidence="1">
    <location>
        <begin position="1"/>
        <end position="54"/>
    </location>
</feature>
<reference evidence="2" key="1">
    <citation type="submission" date="2023-05" db="EMBL/GenBank/DDBJ databases">
        <authorList>
            <person name="Stuckert A."/>
        </authorList>
    </citation>
    <scope>NUCLEOTIDE SEQUENCE</scope>
</reference>
<evidence type="ECO:0000256" key="1">
    <source>
        <dbReference type="SAM" id="MobiDB-lite"/>
    </source>
</evidence>
<gene>
    <name evidence="2" type="ORF">SPARVUS_LOCUS7072046</name>
</gene>
<proteinExistence type="predicted"/>
<comment type="caution">
    <text evidence="2">The sequence shown here is derived from an EMBL/GenBank/DDBJ whole genome shotgun (WGS) entry which is preliminary data.</text>
</comment>
<dbReference type="Proteomes" id="UP001162483">
    <property type="component" value="Unassembled WGS sequence"/>
</dbReference>
<evidence type="ECO:0000313" key="2">
    <source>
        <dbReference type="EMBL" id="CAI9570244.1"/>
    </source>
</evidence>
<protein>
    <submittedName>
        <fullName evidence="2">Uncharacterized protein</fullName>
    </submittedName>
</protein>
<evidence type="ECO:0000313" key="3">
    <source>
        <dbReference type="Proteomes" id="UP001162483"/>
    </source>
</evidence>
<organism evidence="2 3">
    <name type="scientific">Staurois parvus</name>
    <dbReference type="NCBI Taxonomy" id="386267"/>
    <lineage>
        <taxon>Eukaryota</taxon>
        <taxon>Metazoa</taxon>
        <taxon>Chordata</taxon>
        <taxon>Craniata</taxon>
        <taxon>Vertebrata</taxon>
        <taxon>Euteleostomi</taxon>
        <taxon>Amphibia</taxon>
        <taxon>Batrachia</taxon>
        <taxon>Anura</taxon>
        <taxon>Neobatrachia</taxon>
        <taxon>Ranoidea</taxon>
        <taxon>Ranidae</taxon>
        <taxon>Staurois</taxon>
    </lineage>
</organism>
<name>A0ABN9DE83_9NEOB</name>